<evidence type="ECO:0000256" key="1">
    <source>
        <dbReference type="ARBA" id="ARBA00001933"/>
    </source>
</evidence>
<dbReference type="GO" id="GO:0006567">
    <property type="term" value="P:L-threonine catabolic process"/>
    <property type="evidence" value="ECO:0007669"/>
    <property type="project" value="TreeGrafter"/>
</dbReference>
<protein>
    <submittedName>
        <fullName evidence="6">Unannotated protein</fullName>
    </submittedName>
</protein>
<dbReference type="Pfam" id="PF01212">
    <property type="entry name" value="Beta_elim_lyase"/>
    <property type="match status" value="1"/>
</dbReference>
<evidence type="ECO:0000256" key="3">
    <source>
        <dbReference type="ARBA" id="ARBA00022898"/>
    </source>
</evidence>
<organism evidence="6">
    <name type="scientific">freshwater metagenome</name>
    <dbReference type="NCBI Taxonomy" id="449393"/>
    <lineage>
        <taxon>unclassified sequences</taxon>
        <taxon>metagenomes</taxon>
        <taxon>ecological metagenomes</taxon>
    </lineage>
</organism>
<comment type="cofactor">
    <cofactor evidence="1">
        <name>pyridoxal 5'-phosphate</name>
        <dbReference type="ChEBI" id="CHEBI:597326"/>
    </cofactor>
</comment>
<sequence length="337" mass="35885">MDQFIDVRSDTVTQPTDQMRAAMAQAVVGDDGFGADPTVQALEARYAALVGKEAAIFVPSGVMANQIAMRIHTSPGDTVVAGHASHVVAFEMGASAKNAGIQFATFRDDDGFLPRDEVLDRIDAELDHQSGVRAIVVENTNMFAGGRIYPLEELRALRSATSVPLHMDGARLFNAQVASGVSAATFAAEVDTVMTCLSKGLCAPVGSLLAGSVEAMERGRIERKRLGGSMRQAGFLAAAGLVALDTMIERLADDHTRARRIADAVEHRFGETGYRATECETNVVAFNHPSARHFVEQLESRGILAGTVAPGRFRLVVHAGIADGDVEKIVVAIKELV</sequence>
<reference evidence="6" key="1">
    <citation type="submission" date="2020-05" db="EMBL/GenBank/DDBJ databases">
        <authorList>
            <person name="Chiriac C."/>
            <person name="Salcher M."/>
            <person name="Ghai R."/>
            <person name="Kavagutti S V."/>
        </authorList>
    </citation>
    <scope>NUCLEOTIDE SEQUENCE</scope>
</reference>
<feature type="domain" description="Aromatic amino acid beta-eliminating lyase/threonine aldolase" evidence="5">
    <location>
        <begin position="6"/>
        <end position="267"/>
    </location>
</feature>
<dbReference type="InterPro" id="IPR023603">
    <property type="entry name" value="Low_specificity_L-TA-like"/>
</dbReference>
<dbReference type="InterPro" id="IPR015424">
    <property type="entry name" value="PyrdxlP-dep_Trfase"/>
</dbReference>
<evidence type="ECO:0000259" key="5">
    <source>
        <dbReference type="Pfam" id="PF01212"/>
    </source>
</evidence>
<gene>
    <name evidence="6" type="ORF">UFOPK2958_00868</name>
</gene>
<dbReference type="AlphaFoldDB" id="A0A6J6WRN1"/>
<dbReference type="PIRSF" id="PIRSF017617">
    <property type="entry name" value="Thr_aldolase"/>
    <property type="match status" value="1"/>
</dbReference>
<dbReference type="GO" id="GO:0005829">
    <property type="term" value="C:cytosol"/>
    <property type="evidence" value="ECO:0007669"/>
    <property type="project" value="TreeGrafter"/>
</dbReference>
<dbReference type="InterPro" id="IPR015422">
    <property type="entry name" value="PyrdxlP-dep_Trfase_small"/>
</dbReference>
<dbReference type="InterPro" id="IPR015421">
    <property type="entry name" value="PyrdxlP-dep_Trfase_major"/>
</dbReference>
<dbReference type="GO" id="GO:0008732">
    <property type="term" value="F:L-allo-threonine aldolase activity"/>
    <property type="evidence" value="ECO:0007669"/>
    <property type="project" value="TreeGrafter"/>
</dbReference>
<dbReference type="Gene3D" id="3.40.640.10">
    <property type="entry name" value="Type I PLP-dependent aspartate aminotransferase-like (Major domain)"/>
    <property type="match status" value="1"/>
</dbReference>
<keyword evidence="4" id="KW-0456">Lyase</keyword>
<dbReference type="InterPro" id="IPR001597">
    <property type="entry name" value="ArAA_b-elim_lyase/Thr_aldolase"/>
</dbReference>
<evidence type="ECO:0000313" key="6">
    <source>
        <dbReference type="EMBL" id="CAB4786649.1"/>
    </source>
</evidence>
<evidence type="ECO:0000256" key="4">
    <source>
        <dbReference type="ARBA" id="ARBA00023239"/>
    </source>
</evidence>
<accession>A0A6J6WRN1</accession>
<proteinExistence type="inferred from homology"/>
<evidence type="ECO:0000256" key="2">
    <source>
        <dbReference type="ARBA" id="ARBA00006966"/>
    </source>
</evidence>
<keyword evidence="3" id="KW-0663">Pyridoxal phosphate</keyword>
<dbReference type="PANTHER" id="PTHR48097">
    <property type="entry name" value="L-THREONINE ALDOLASE-RELATED"/>
    <property type="match status" value="1"/>
</dbReference>
<dbReference type="GO" id="GO:0006545">
    <property type="term" value="P:glycine biosynthetic process"/>
    <property type="evidence" value="ECO:0007669"/>
    <property type="project" value="TreeGrafter"/>
</dbReference>
<dbReference type="Gene3D" id="3.90.1150.10">
    <property type="entry name" value="Aspartate Aminotransferase, domain 1"/>
    <property type="match status" value="1"/>
</dbReference>
<dbReference type="FunFam" id="3.40.640.10:FF:000030">
    <property type="entry name" value="Low-specificity L-threonine aldolase"/>
    <property type="match status" value="1"/>
</dbReference>
<name>A0A6J6WRN1_9ZZZZ</name>
<dbReference type="EMBL" id="CAFAAB010000092">
    <property type="protein sequence ID" value="CAB4786649.1"/>
    <property type="molecule type" value="Genomic_DNA"/>
</dbReference>
<dbReference type="PANTHER" id="PTHR48097:SF9">
    <property type="entry name" value="L-THREONINE ALDOLASE"/>
    <property type="match status" value="1"/>
</dbReference>
<comment type="similarity">
    <text evidence="2">Belongs to the threonine aldolase family.</text>
</comment>
<dbReference type="SUPFAM" id="SSF53383">
    <property type="entry name" value="PLP-dependent transferases"/>
    <property type="match status" value="1"/>
</dbReference>
<dbReference type="NCBIfam" id="NF041359">
    <property type="entry name" value="GntG_guanitoxin"/>
    <property type="match status" value="1"/>
</dbReference>